<feature type="transmembrane region" description="Helical" evidence="2">
    <location>
        <begin position="229"/>
        <end position="248"/>
    </location>
</feature>
<keyword evidence="2" id="KW-0812">Transmembrane</keyword>
<proteinExistence type="predicted"/>
<dbReference type="WBParaSite" id="scaffold2052_cov215.g4154">
    <property type="protein sequence ID" value="scaffold2052_cov215.g4154"/>
    <property type="gene ID" value="scaffold2052_cov215.g4154"/>
</dbReference>
<organism evidence="3 4">
    <name type="scientific">Meloidogyne javanica</name>
    <name type="common">Root-knot nematode worm</name>
    <dbReference type="NCBI Taxonomy" id="6303"/>
    <lineage>
        <taxon>Eukaryota</taxon>
        <taxon>Metazoa</taxon>
        <taxon>Ecdysozoa</taxon>
        <taxon>Nematoda</taxon>
        <taxon>Chromadorea</taxon>
        <taxon>Rhabditida</taxon>
        <taxon>Tylenchina</taxon>
        <taxon>Tylenchomorpha</taxon>
        <taxon>Tylenchoidea</taxon>
        <taxon>Meloidogynidae</taxon>
        <taxon>Meloidogyninae</taxon>
        <taxon>Meloidogyne</taxon>
        <taxon>Meloidogyne incognita group</taxon>
    </lineage>
</organism>
<reference evidence="4" key="1">
    <citation type="submission" date="2022-11" db="UniProtKB">
        <authorList>
            <consortium name="WormBaseParasite"/>
        </authorList>
    </citation>
    <scope>IDENTIFICATION</scope>
</reference>
<sequence>MFDGGVCKSKSELHKEIDPYIDSETGMLPKCTDQLSDSSISSSQVSSVSTIRAASPSKRKPKATTTNRQPKKAKQKRQPTMLVSSAATVAILPAPSPPVGEREELFEGVEQQKHHHHPTRIRQSQGVVFNLEDIKKQVGIVKASFINCKNMSTEAAGNEDGFDCCVQLWNILVKIVRLMFEAGNYVLDHKLLFYPLAIIFAYLCLGVLHSIFASILASVAGWVWPPLHFILSTTGGFVWRLADWLFWVDELGR</sequence>
<name>A0A915LVH7_MELJA</name>
<evidence type="ECO:0000313" key="3">
    <source>
        <dbReference type="Proteomes" id="UP000887561"/>
    </source>
</evidence>
<keyword evidence="2" id="KW-0472">Membrane</keyword>
<evidence type="ECO:0000256" key="2">
    <source>
        <dbReference type="SAM" id="Phobius"/>
    </source>
</evidence>
<feature type="transmembrane region" description="Helical" evidence="2">
    <location>
        <begin position="191"/>
        <end position="223"/>
    </location>
</feature>
<dbReference type="AlphaFoldDB" id="A0A915LVH7"/>
<keyword evidence="3" id="KW-1185">Reference proteome</keyword>
<feature type="region of interest" description="Disordered" evidence="1">
    <location>
        <begin position="13"/>
        <end position="81"/>
    </location>
</feature>
<evidence type="ECO:0000256" key="1">
    <source>
        <dbReference type="SAM" id="MobiDB-lite"/>
    </source>
</evidence>
<feature type="compositionally biased region" description="Low complexity" evidence="1">
    <location>
        <begin position="32"/>
        <end position="51"/>
    </location>
</feature>
<evidence type="ECO:0000313" key="4">
    <source>
        <dbReference type="WBParaSite" id="scaffold2052_cov215.g4154"/>
    </source>
</evidence>
<keyword evidence="2" id="KW-1133">Transmembrane helix</keyword>
<protein>
    <submittedName>
        <fullName evidence="4">Caveolin</fullName>
    </submittedName>
</protein>
<dbReference type="Proteomes" id="UP000887561">
    <property type="component" value="Unplaced"/>
</dbReference>
<accession>A0A915LVH7</accession>